<dbReference type="AlphaFoldDB" id="A0A2V4DZH2"/>
<keyword evidence="4 6" id="KW-1133">Transmembrane helix</keyword>
<gene>
    <name evidence="7" type="ORF">DKK79_03980</name>
</gene>
<accession>A0A2V4DZH2</accession>
<evidence type="ECO:0000256" key="5">
    <source>
        <dbReference type="ARBA" id="ARBA00023136"/>
    </source>
</evidence>
<comment type="subcellular location">
    <subcellularLocation>
        <location evidence="1">Membrane</location>
        <topology evidence="1">Multi-pass membrane protein</topology>
    </subcellularLocation>
</comment>
<evidence type="ECO:0000256" key="6">
    <source>
        <dbReference type="SAM" id="Phobius"/>
    </source>
</evidence>
<dbReference type="InterPro" id="IPR011701">
    <property type="entry name" value="MFS"/>
</dbReference>
<feature type="transmembrane region" description="Helical" evidence="6">
    <location>
        <begin position="278"/>
        <end position="298"/>
    </location>
</feature>
<feature type="transmembrane region" description="Helical" evidence="6">
    <location>
        <begin position="6"/>
        <end position="26"/>
    </location>
</feature>
<sequence length="403" mass="44633">MLMCVYTGFCSGLPFFFIIQLIPAWLKVGGVDIKTIGALTLTQLPYLLKFLWAPLLDRFSPFSLGYRKGWLLLTQIGLLLIMPIYGFLIPSKNIDIIVILSLLTAFISATQDIAIDAYRREILNDDELGSGNSIHINIYRIAGFIPGGLSLIIADYFSWIEVFIFTATFILPMIIITFMLKEPSHTLTISPHKSVFKESTSEFVDRLSLSKALFVLAFVALYKLGDSLATSLATPFYLDMNFELKHIGTVAKNAVVWPSLLGALIGGIIISKFGLNRALWISGFIQMFSILGFVFLSYQGPFLTINYVKLFILATVISCESIGVGMGATALVTYISKNTSPLYTATQFALLTGFSAIPRTLINSLSGVLTAYLGWTNFFWLCFILAIPGMMLLFKVAPWNSKS</sequence>
<dbReference type="SUPFAM" id="SSF103473">
    <property type="entry name" value="MFS general substrate transporter"/>
    <property type="match status" value="1"/>
</dbReference>
<feature type="transmembrane region" description="Helical" evidence="6">
    <location>
        <begin position="96"/>
        <end position="115"/>
    </location>
</feature>
<evidence type="ECO:0000313" key="8">
    <source>
        <dbReference type="Proteomes" id="UP000247483"/>
    </source>
</evidence>
<evidence type="ECO:0000256" key="4">
    <source>
        <dbReference type="ARBA" id="ARBA00022989"/>
    </source>
</evidence>
<dbReference type="InterPro" id="IPR004752">
    <property type="entry name" value="AmpG_permease/AT-1"/>
</dbReference>
<proteinExistence type="predicted"/>
<feature type="transmembrane region" description="Helical" evidence="6">
    <location>
        <begin position="254"/>
        <end position="271"/>
    </location>
</feature>
<feature type="transmembrane region" description="Helical" evidence="6">
    <location>
        <begin position="160"/>
        <end position="180"/>
    </location>
</feature>
<comment type="caution">
    <text evidence="7">The sequence shown here is derived from an EMBL/GenBank/DDBJ whole genome shotgun (WGS) entry which is preliminary data.</text>
</comment>
<dbReference type="NCBIfam" id="TIGR00901">
    <property type="entry name" value="2A0125"/>
    <property type="match status" value="1"/>
</dbReference>
<evidence type="ECO:0000313" key="7">
    <source>
        <dbReference type="EMBL" id="PXZ06245.1"/>
    </source>
</evidence>
<feature type="transmembrane region" description="Helical" evidence="6">
    <location>
        <begin position="378"/>
        <end position="397"/>
    </location>
</feature>
<keyword evidence="3 6" id="KW-0812">Transmembrane</keyword>
<dbReference type="Proteomes" id="UP000247483">
    <property type="component" value="Unassembled WGS sequence"/>
</dbReference>
<dbReference type="Pfam" id="PF07690">
    <property type="entry name" value="MFS_1"/>
    <property type="match status" value="1"/>
</dbReference>
<dbReference type="InterPro" id="IPR036259">
    <property type="entry name" value="MFS_trans_sf"/>
</dbReference>
<evidence type="ECO:0000256" key="1">
    <source>
        <dbReference type="ARBA" id="ARBA00004141"/>
    </source>
</evidence>
<reference evidence="7 8" key="1">
    <citation type="submission" date="2018-05" db="EMBL/GenBank/DDBJ databases">
        <title>Reference genomes for bee gut microbiota database.</title>
        <authorList>
            <person name="Ellegaard K.M."/>
        </authorList>
    </citation>
    <scope>NUCLEOTIDE SEQUENCE [LARGE SCALE GENOMIC DNA]</scope>
    <source>
        <strain evidence="7 8">ESL0177</strain>
    </source>
</reference>
<dbReference type="GO" id="GO:0016020">
    <property type="term" value="C:membrane"/>
    <property type="evidence" value="ECO:0007669"/>
    <property type="project" value="UniProtKB-SubCell"/>
</dbReference>
<organism evidence="7 8">
    <name type="scientific">Gilliamella apicola</name>
    <dbReference type="NCBI Taxonomy" id="1196095"/>
    <lineage>
        <taxon>Bacteria</taxon>
        <taxon>Pseudomonadati</taxon>
        <taxon>Pseudomonadota</taxon>
        <taxon>Gammaproteobacteria</taxon>
        <taxon>Orbales</taxon>
        <taxon>Orbaceae</taxon>
        <taxon>Gilliamella</taxon>
    </lineage>
</organism>
<keyword evidence="2" id="KW-0813">Transport</keyword>
<dbReference type="Gene3D" id="1.20.1250.20">
    <property type="entry name" value="MFS general substrate transporter like domains"/>
    <property type="match status" value="1"/>
</dbReference>
<feature type="transmembrane region" description="Helical" evidence="6">
    <location>
        <begin position="310"/>
        <end position="336"/>
    </location>
</feature>
<evidence type="ECO:0000256" key="3">
    <source>
        <dbReference type="ARBA" id="ARBA00022692"/>
    </source>
</evidence>
<dbReference type="GO" id="GO:0022857">
    <property type="term" value="F:transmembrane transporter activity"/>
    <property type="evidence" value="ECO:0007669"/>
    <property type="project" value="InterPro"/>
</dbReference>
<evidence type="ECO:0000256" key="2">
    <source>
        <dbReference type="ARBA" id="ARBA00022448"/>
    </source>
</evidence>
<name>A0A2V4DZH2_9GAMM</name>
<dbReference type="EMBL" id="QGLP01000004">
    <property type="protein sequence ID" value="PXZ06245.1"/>
    <property type="molecule type" value="Genomic_DNA"/>
</dbReference>
<keyword evidence="5 6" id="KW-0472">Membrane</keyword>
<dbReference type="PANTHER" id="PTHR12778">
    <property type="entry name" value="SOLUTE CARRIER FAMILY 33 ACETYL-COA TRANSPORTER -RELATED"/>
    <property type="match status" value="1"/>
</dbReference>
<dbReference type="PANTHER" id="PTHR12778:SF10">
    <property type="entry name" value="MAJOR FACILITATOR SUPERFAMILY DOMAIN-CONTAINING PROTEIN 3"/>
    <property type="match status" value="1"/>
</dbReference>
<feature type="transmembrane region" description="Helical" evidence="6">
    <location>
        <begin position="70"/>
        <end position="90"/>
    </location>
</feature>
<protein>
    <submittedName>
        <fullName evidence="7">AmpG family muropeptide MFS transporter</fullName>
    </submittedName>
</protein>
<feature type="transmembrane region" description="Helical" evidence="6">
    <location>
        <begin position="212"/>
        <end position="234"/>
    </location>
</feature>